<evidence type="ECO:0000256" key="3">
    <source>
        <dbReference type="ARBA" id="ARBA00022630"/>
    </source>
</evidence>
<dbReference type="Proteomes" id="UP000235005">
    <property type="component" value="Unassembled WGS sequence"/>
</dbReference>
<evidence type="ECO:0000256" key="2">
    <source>
        <dbReference type="ARBA" id="ARBA00010139"/>
    </source>
</evidence>
<evidence type="ECO:0000256" key="4">
    <source>
        <dbReference type="ARBA" id="ARBA00022827"/>
    </source>
</evidence>
<dbReference type="PANTHER" id="PTHR43098">
    <property type="entry name" value="L-ORNITHINE N(5)-MONOOXYGENASE-RELATED"/>
    <property type="match status" value="1"/>
</dbReference>
<comment type="similarity">
    <text evidence="2">Belongs to the FAD-binding monooxygenase family.</text>
</comment>
<evidence type="ECO:0000256" key="6">
    <source>
        <dbReference type="ARBA" id="ARBA00023002"/>
    </source>
</evidence>
<dbReference type="Gene3D" id="3.50.50.60">
    <property type="entry name" value="FAD/NAD(P)-binding domain"/>
    <property type="match status" value="2"/>
</dbReference>
<gene>
    <name evidence="8" type="ORF">C0039_06060</name>
</gene>
<reference evidence="8 9" key="1">
    <citation type="submission" date="2018-01" db="EMBL/GenBank/DDBJ databases">
        <title>The draft genome sequence of Halioglobus lutimaris HF004.</title>
        <authorList>
            <person name="Du Z.-J."/>
            <person name="Shi M.-J."/>
        </authorList>
    </citation>
    <scope>NUCLEOTIDE SEQUENCE [LARGE SCALE GENOMIC DNA]</scope>
    <source>
        <strain evidence="8 9">HF004</strain>
    </source>
</reference>
<comment type="cofactor">
    <cofactor evidence="1">
        <name>FAD</name>
        <dbReference type="ChEBI" id="CHEBI:57692"/>
    </cofactor>
</comment>
<dbReference type="EMBL" id="PKUS01000005">
    <property type="protein sequence ID" value="PLW69574.1"/>
    <property type="molecule type" value="Genomic_DNA"/>
</dbReference>
<proteinExistence type="inferred from homology"/>
<organism evidence="8 9">
    <name type="scientific">Pseudohalioglobus lutimaris</name>
    <dbReference type="NCBI Taxonomy" id="1737061"/>
    <lineage>
        <taxon>Bacteria</taxon>
        <taxon>Pseudomonadati</taxon>
        <taxon>Pseudomonadota</taxon>
        <taxon>Gammaproteobacteria</taxon>
        <taxon>Cellvibrionales</taxon>
        <taxon>Halieaceae</taxon>
        <taxon>Pseudohalioglobus</taxon>
    </lineage>
</organism>
<dbReference type="GO" id="GO:0050661">
    <property type="term" value="F:NADP binding"/>
    <property type="evidence" value="ECO:0007669"/>
    <property type="project" value="InterPro"/>
</dbReference>
<sequence>MSSENVENVDIVIIGAGFSGMYALHRLRNHNVVCLEAGEGVGGTWYWNRYPGARVDIESVEYSYSFDEELQQEWSWPEYFSAQPDLERYANHVADRFNLRERIRFSNPVKSMRFNQDENLWHVYTAQGNHLVCRYVIAATGSLTAPNMPPWPGREAFKGDIYHTARWPAEGVDFSGKRVGFIGTGSTGIQAMPIIAEQAEELYVFQRTPAFCMPSGNRPLDEEYERDWKDNYQERRRQMLDTYGASLIKQPEFSAHECTAEQREDILEQAWKSQSAFQLILAFSDVMTDPEVNEMVCEFARNKIRSIVKDPEVAELLCPTSYPIGGKRLCIGNGYFEMYNRGNVTLVDVKKAPIIEFTETGLRTEAAQYDLDIIITATGFDAVTGAMERIDIEGCNNRKLVEKWADGPTTYLGAMVSGFPNLFMIHGPSTPAAQAQMITSGEWQVNWTADIIDNMEQEGLSRIDVTEEAEQSWAQEVNMVSEQTLHKLADSWYNAKNIEGKKGGMMIYVGGFPRFSELCEAAIADGYKGFTRE</sequence>
<dbReference type="AlphaFoldDB" id="A0A2N5X517"/>
<comment type="caution">
    <text evidence="8">The sequence shown here is derived from an EMBL/GenBank/DDBJ whole genome shotgun (WGS) entry which is preliminary data.</text>
</comment>
<dbReference type="PRINTS" id="PR00411">
    <property type="entry name" value="PNDRDTASEI"/>
</dbReference>
<protein>
    <submittedName>
        <fullName evidence="8">Cyclohexanone monooxygenase</fullName>
    </submittedName>
</protein>
<dbReference type="GO" id="GO:0004499">
    <property type="term" value="F:N,N-dimethylaniline monooxygenase activity"/>
    <property type="evidence" value="ECO:0007669"/>
    <property type="project" value="InterPro"/>
</dbReference>
<dbReference type="GO" id="GO:0050660">
    <property type="term" value="F:flavin adenine dinucleotide binding"/>
    <property type="evidence" value="ECO:0007669"/>
    <property type="project" value="InterPro"/>
</dbReference>
<evidence type="ECO:0000256" key="1">
    <source>
        <dbReference type="ARBA" id="ARBA00001974"/>
    </source>
</evidence>
<dbReference type="RefSeq" id="WP_101517575.1">
    <property type="nucleotide sequence ID" value="NZ_PKUS01000005.1"/>
</dbReference>
<keyword evidence="9" id="KW-1185">Reference proteome</keyword>
<dbReference type="PANTHER" id="PTHR43098:SF3">
    <property type="entry name" value="L-ORNITHINE N(5)-MONOOXYGENASE-RELATED"/>
    <property type="match status" value="1"/>
</dbReference>
<dbReference type="InterPro" id="IPR020946">
    <property type="entry name" value="Flavin_mOase-like"/>
</dbReference>
<dbReference type="SUPFAM" id="SSF51905">
    <property type="entry name" value="FAD/NAD(P)-binding domain"/>
    <property type="match status" value="2"/>
</dbReference>
<keyword evidence="4" id="KW-0274">FAD</keyword>
<evidence type="ECO:0000313" key="8">
    <source>
        <dbReference type="EMBL" id="PLW69574.1"/>
    </source>
</evidence>
<evidence type="ECO:0000256" key="5">
    <source>
        <dbReference type="ARBA" id="ARBA00022857"/>
    </source>
</evidence>
<dbReference type="OrthoDB" id="9766402at2"/>
<evidence type="ECO:0000256" key="7">
    <source>
        <dbReference type="ARBA" id="ARBA00023033"/>
    </source>
</evidence>
<keyword evidence="7 8" id="KW-0503">Monooxygenase</keyword>
<keyword evidence="3" id="KW-0285">Flavoprotein</keyword>
<name>A0A2N5X517_9GAMM</name>
<keyword evidence="5" id="KW-0521">NADP</keyword>
<dbReference type="InterPro" id="IPR036188">
    <property type="entry name" value="FAD/NAD-bd_sf"/>
</dbReference>
<accession>A0A2N5X517</accession>
<dbReference type="Pfam" id="PF00743">
    <property type="entry name" value="FMO-like"/>
    <property type="match status" value="1"/>
</dbReference>
<evidence type="ECO:0000313" key="9">
    <source>
        <dbReference type="Proteomes" id="UP000235005"/>
    </source>
</evidence>
<dbReference type="InterPro" id="IPR050775">
    <property type="entry name" value="FAD-binding_Monooxygenases"/>
</dbReference>
<keyword evidence="6" id="KW-0560">Oxidoreductase</keyword>